<dbReference type="InterPro" id="IPR036844">
    <property type="entry name" value="Hint_dom_sf"/>
</dbReference>
<comment type="subcellular location">
    <subcellularLocation>
        <location evidence="1">Secreted</location>
    </subcellularLocation>
</comment>
<dbReference type="PRINTS" id="PR00313">
    <property type="entry name" value="CABNDNGRPT"/>
</dbReference>
<dbReference type="OrthoDB" id="6305173at2"/>
<keyword evidence="6" id="KW-1185">Reference proteome</keyword>
<dbReference type="SUPFAM" id="SSF51120">
    <property type="entry name" value="beta-Roll"/>
    <property type="match status" value="1"/>
</dbReference>
<feature type="domain" description="Hedgehog/Intein (Hint)" evidence="4">
    <location>
        <begin position="192"/>
        <end position="325"/>
    </location>
</feature>
<organism evidence="5 6">
    <name type="scientific">Phreatobacter stygius</name>
    <dbReference type="NCBI Taxonomy" id="1940610"/>
    <lineage>
        <taxon>Bacteria</taxon>
        <taxon>Pseudomonadati</taxon>
        <taxon>Pseudomonadota</taxon>
        <taxon>Alphaproteobacteria</taxon>
        <taxon>Hyphomicrobiales</taxon>
        <taxon>Phreatobacteraceae</taxon>
        <taxon>Phreatobacter</taxon>
    </lineage>
</organism>
<gene>
    <name evidence="5" type="ORF">E8M01_19640</name>
</gene>
<dbReference type="Gene3D" id="2.170.16.10">
    <property type="entry name" value="Hedgehog/Intein (Hint) domain"/>
    <property type="match status" value="1"/>
</dbReference>
<name>A0A4D7B0I1_9HYPH</name>
<keyword evidence="2" id="KW-0964">Secreted</keyword>
<dbReference type="Pfam" id="PF13403">
    <property type="entry name" value="Hint_2"/>
    <property type="match status" value="1"/>
</dbReference>
<dbReference type="GO" id="GO:0005509">
    <property type="term" value="F:calcium ion binding"/>
    <property type="evidence" value="ECO:0007669"/>
    <property type="project" value="InterPro"/>
</dbReference>
<dbReference type="RefSeq" id="WP_136961675.1">
    <property type="nucleotide sequence ID" value="NZ_CP039690.1"/>
</dbReference>
<dbReference type="InterPro" id="IPR011049">
    <property type="entry name" value="Serralysin-like_metalloprot_C"/>
</dbReference>
<dbReference type="InterPro" id="IPR006141">
    <property type="entry name" value="Intein_N"/>
</dbReference>
<accession>A0A4D7B0I1</accession>
<evidence type="ECO:0000256" key="3">
    <source>
        <dbReference type="SAM" id="MobiDB-lite"/>
    </source>
</evidence>
<dbReference type="PANTHER" id="PTHR38340:SF1">
    <property type="entry name" value="S-LAYER PROTEIN"/>
    <property type="match status" value="1"/>
</dbReference>
<evidence type="ECO:0000259" key="4">
    <source>
        <dbReference type="Pfam" id="PF13403"/>
    </source>
</evidence>
<dbReference type="PROSITE" id="PS00330">
    <property type="entry name" value="HEMOLYSIN_CALCIUM"/>
    <property type="match status" value="3"/>
</dbReference>
<dbReference type="PANTHER" id="PTHR38340">
    <property type="entry name" value="S-LAYER PROTEIN"/>
    <property type="match status" value="1"/>
</dbReference>
<dbReference type="InterPro" id="IPR018511">
    <property type="entry name" value="Hemolysin-typ_Ca-bd_CS"/>
</dbReference>
<protein>
    <recommendedName>
        <fullName evidence="4">Hedgehog/Intein (Hint) domain-containing protein</fullName>
    </recommendedName>
</protein>
<evidence type="ECO:0000256" key="2">
    <source>
        <dbReference type="ARBA" id="ARBA00022525"/>
    </source>
</evidence>
<evidence type="ECO:0000313" key="5">
    <source>
        <dbReference type="EMBL" id="QCI66231.1"/>
    </source>
</evidence>
<dbReference type="InterPro" id="IPR001343">
    <property type="entry name" value="Hemolysn_Ca-bd"/>
</dbReference>
<dbReference type="KEGG" id="pstg:E8M01_19640"/>
<dbReference type="InterPro" id="IPR050557">
    <property type="entry name" value="RTX_toxin/Mannuronan_C5-epim"/>
</dbReference>
<dbReference type="GO" id="GO:0016539">
    <property type="term" value="P:intein-mediated protein splicing"/>
    <property type="evidence" value="ECO:0007669"/>
    <property type="project" value="InterPro"/>
</dbReference>
<evidence type="ECO:0000256" key="1">
    <source>
        <dbReference type="ARBA" id="ARBA00004613"/>
    </source>
</evidence>
<dbReference type="Pfam" id="PF00353">
    <property type="entry name" value="HemolysinCabind"/>
    <property type="match status" value="3"/>
</dbReference>
<feature type="region of interest" description="Disordered" evidence="3">
    <location>
        <begin position="1"/>
        <end position="98"/>
    </location>
</feature>
<reference evidence="5 6" key="1">
    <citation type="submission" date="2019-04" db="EMBL/GenBank/DDBJ databases">
        <title>Phreatobacter aquaticus sp. nov.</title>
        <authorList>
            <person name="Choi A."/>
        </authorList>
    </citation>
    <scope>NUCLEOTIDE SEQUENCE [LARGE SCALE GENOMIC DNA]</scope>
    <source>
        <strain evidence="5 6">KCTC 52518</strain>
    </source>
</reference>
<evidence type="ECO:0000313" key="6">
    <source>
        <dbReference type="Proteomes" id="UP000298781"/>
    </source>
</evidence>
<sequence>MAIGTSGDDDLIGTPGVDIINGGEGDDTIRGRAGADTLNGDAGDDELHGGSGRDTLSGGEGDDELYGDAGRDLLSGGAGDDELHGGAGRDTLSGGAGDDFLSGGSGADILNGGSGDDALEGGAGRDRFVFGGQFGGDTILDFQNNDRIELSDLTSYSISQDGEDVLITTGSGSILVKDATVQQVASRIEVACLVRGTLVRTPSGEVAVETIAIGDEVITVDGAGAKVKWIGKRAYSRSFLEANDKITPVLITAGALGRHGPERDLMVSPEHAVLIDSTLVPAGLLADGNAIRQVRDFDVVEYFHLEFDEPQVIMTNGAATESFVDQGNRRMFANYAEYAALYGEPEPAASRLRRFELVDSGPGLQRIRERLAANVASAA</sequence>
<dbReference type="GO" id="GO:0005576">
    <property type="term" value="C:extracellular region"/>
    <property type="evidence" value="ECO:0007669"/>
    <property type="project" value="UniProtKB-SubCell"/>
</dbReference>
<dbReference type="AlphaFoldDB" id="A0A4D7B0I1"/>
<dbReference type="Gene3D" id="2.150.10.10">
    <property type="entry name" value="Serralysin-like metalloprotease, C-terminal"/>
    <property type="match status" value="3"/>
</dbReference>
<dbReference type="Proteomes" id="UP000298781">
    <property type="component" value="Chromosome"/>
</dbReference>
<proteinExistence type="predicted"/>
<dbReference type="EMBL" id="CP039690">
    <property type="protein sequence ID" value="QCI66231.1"/>
    <property type="molecule type" value="Genomic_DNA"/>
</dbReference>
<dbReference type="SUPFAM" id="SSF51294">
    <property type="entry name" value="Hedgehog/intein (Hint) domain"/>
    <property type="match status" value="1"/>
</dbReference>
<dbReference type="InterPro" id="IPR028992">
    <property type="entry name" value="Hedgehog/Intein_dom"/>
</dbReference>
<dbReference type="PROSITE" id="PS50817">
    <property type="entry name" value="INTEIN_N_TER"/>
    <property type="match status" value="1"/>
</dbReference>